<proteinExistence type="inferred from homology"/>
<dbReference type="RefSeq" id="WP_068656399.1">
    <property type="nucleotide sequence ID" value="NZ_CP017770.1"/>
</dbReference>
<dbReference type="PROSITE" id="PS51219">
    <property type="entry name" value="DPCK"/>
    <property type="match status" value="1"/>
</dbReference>
<evidence type="ECO:0000313" key="11">
    <source>
        <dbReference type="Proteomes" id="UP000077134"/>
    </source>
</evidence>
<dbReference type="Pfam" id="PF01121">
    <property type="entry name" value="CoaE"/>
    <property type="match status" value="1"/>
</dbReference>
<name>A0A167G0M7_9BACL</name>
<keyword evidence="6 8" id="KW-0067">ATP-binding</keyword>
<dbReference type="Proteomes" id="UP000077134">
    <property type="component" value="Unassembled WGS sequence"/>
</dbReference>
<dbReference type="AlphaFoldDB" id="A0A167G0M7"/>
<organism evidence="10 11">
    <name type="scientific">Paenibacillus crassostreae</name>
    <dbReference type="NCBI Taxonomy" id="1763538"/>
    <lineage>
        <taxon>Bacteria</taxon>
        <taxon>Bacillati</taxon>
        <taxon>Bacillota</taxon>
        <taxon>Bacilli</taxon>
        <taxon>Bacillales</taxon>
        <taxon>Paenibacillaceae</taxon>
        <taxon>Paenibacillus</taxon>
    </lineage>
</organism>
<dbReference type="EC" id="2.7.1.24" evidence="8 9"/>
<gene>
    <name evidence="8" type="primary">coaE</name>
    <name evidence="10" type="ORF">PNBC_06790</name>
</gene>
<evidence type="ECO:0000256" key="5">
    <source>
        <dbReference type="ARBA" id="ARBA00022777"/>
    </source>
</evidence>
<evidence type="ECO:0000256" key="7">
    <source>
        <dbReference type="ARBA" id="ARBA00022993"/>
    </source>
</evidence>
<dbReference type="GO" id="GO:0015937">
    <property type="term" value="P:coenzyme A biosynthetic process"/>
    <property type="evidence" value="ECO:0007669"/>
    <property type="project" value="UniProtKB-UniRule"/>
</dbReference>
<dbReference type="GO" id="GO:0005524">
    <property type="term" value="F:ATP binding"/>
    <property type="evidence" value="ECO:0007669"/>
    <property type="project" value="UniProtKB-UniRule"/>
</dbReference>
<dbReference type="CDD" id="cd02022">
    <property type="entry name" value="DPCK"/>
    <property type="match status" value="1"/>
</dbReference>
<evidence type="ECO:0000256" key="8">
    <source>
        <dbReference type="HAMAP-Rule" id="MF_00376"/>
    </source>
</evidence>
<dbReference type="Gene3D" id="3.40.50.300">
    <property type="entry name" value="P-loop containing nucleotide triphosphate hydrolases"/>
    <property type="match status" value="1"/>
</dbReference>
<keyword evidence="7 8" id="KW-0173">Coenzyme A biosynthesis</keyword>
<evidence type="ECO:0000256" key="1">
    <source>
        <dbReference type="ARBA" id="ARBA00009018"/>
    </source>
</evidence>
<evidence type="ECO:0000256" key="2">
    <source>
        <dbReference type="ARBA" id="ARBA00022490"/>
    </source>
</evidence>
<comment type="function">
    <text evidence="8">Catalyzes the phosphorylation of the 3'-hydroxyl group of dephosphocoenzyme A to form coenzyme A.</text>
</comment>
<comment type="subcellular location">
    <subcellularLocation>
        <location evidence="8">Cytoplasm</location>
    </subcellularLocation>
</comment>
<dbReference type="InterPro" id="IPR027417">
    <property type="entry name" value="P-loop_NTPase"/>
</dbReference>
<dbReference type="FunFam" id="3.40.50.300:FF:000991">
    <property type="entry name" value="Dephospho-CoA kinase"/>
    <property type="match status" value="1"/>
</dbReference>
<dbReference type="PANTHER" id="PTHR10695">
    <property type="entry name" value="DEPHOSPHO-COA KINASE-RELATED"/>
    <property type="match status" value="1"/>
</dbReference>
<keyword evidence="4 8" id="KW-0547">Nucleotide-binding</keyword>
<evidence type="ECO:0000256" key="3">
    <source>
        <dbReference type="ARBA" id="ARBA00022679"/>
    </source>
</evidence>
<reference evidence="10 11" key="1">
    <citation type="submission" date="2016-02" db="EMBL/GenBank/DDBJ databases">
        <title>Paenibacillus sp. LPB0068, isolated from Crassostrea gigas.</title>
        <authorList>
            <person name="Shin S.-K."/>
            <person name="Yi H."/>
        </authorList>
    </citation>
    <scope>NUCLEOTIDE SEQUENCE [LARGE SCALE GENOMIC DNA]</scope>
    <source>
        <strain evidence="10 11">LPB0068</strain>
    </source>
</reference>
<dbReference type="STRING" id="1763538.LPB68_17945"/>
<dbReference type="EMBL" id="LSFN01000005">
    <property type="protein sequence ID" value="OAB77089.1"/>
    <property type="molecule type" value="Genomic_DNA"/>
</dbReference>
<dbReference type="NCBIfam" id="TIGR00152">
    <property type="entry name" value="dephospho-CoA kinase"/>
    <property type="match status" value="1"/>
</dbReference>
<comment type="pathway">
    <text evidence="8">Cofactor biosynthesis; coenzyme A biosynthesis; CoA from (R)-pantothenate: step 5/5.</text>
</comment>
<dbReference type="KEGG" id="pcx:LPB68_17945"/>
<sequence>MNIGLTGGIATGKSTVSSLLIKKGALLVDADTIAREVMLPGQPVLAAVSEFFGQAILQADGTLDRKKLGNIVFNDKKALQALNEMSHPEIRKQIKERMNELEKLNPNVLVVVDIPLLIESGYQSMFEQVMVVFVPRDIQKQRLILRDSLTDEEAEARLHAQMDIEEKKKQADITIDNSNSLEETKQQLDRFWLKLGLL</sequence>
<dbReference type="SUPFAM" id="SSF52540">
    <property type="entry name" value="P-loop containing nucleoside triphosphate hydrolases"/>
    <property type="match status" value="1"/>
</dbReference>
<dbReference type="HAMAP" id="MF_00376">
    <property type="entry name" value="Dephospho_CoA_kinase"/>
    <property type="match status" value="1"/>
</dbReference>
<comment type="catalytic activity">
    <reaction evidence="8">
        <text>3'-dephospho-CoA + ATP = ADP + CoA + H(+)</text>
        <dbReference type="Rhea" id="RHEA:18245"/>
        <dbReference type="ChEBI" id="CHEBI:15378"/>
        <dbReference type="ChEBI" id="CHEBI:30616"/>
        <dbReference type="ChEBI" id="CHEBI:57287"/>
        <dbReference type="ChEBI" id="CHEBI:57328"/>
        <dbReference type="ChEBI" id="CHEBI:456216"/>
        <dbReference type="EC" id="2.7.1.24"/>
    </reaction>
</comment>
<dbReference type="UniPathway" id="UPA00241">
    <property type="reaction ID" value="UER00356"/>
</dbReference>
<keyword evidence="3 8" id="KW-0808">Transferase</keyword>
<evidence type="ECO:0000256" key="9">
    <source>
        <dbReference type="NCBIfam" id="TIGR00152"/>
    </source>
</evidence>
<dbReference type="PANTHER" id="PTHR10695:SF46">
    <property type="entry name" value="BIFUNCTIONAL COENZYME A SYNTHASE-RELATED"/>
    <property type="match status" value="1"/>
</dbReference>
<protein>
    <recommendedName>
        <fullName evidence="8 9">Dephospho-CoA kinase</fullName>
        <ecNumber evidence="8 9">2.7.1.24</ecNumber>
    </recommendedName>
    <alternativeName>
        <fullName evidence="8">Dephosphocoenzyme A kinase</fullName>
    </alternativeName>
</protein>
<evidence type="ECO:0000313" key="10">
    <source>
        <dbReference type="EMBL" id="OAB77089.1"/>
    </source>
</evidence>
<dbReference type="InterPro" id="IPR001977">
    <property type="entry name" value="Depp_CoAkinase"/>
</dbReference>
<accession>A0A167G0M7</accession>
<evidence type="ECO:0000256" key="6">
    <source>
        <dbReference type="ARBA" id="ARBA00022840"/>
    </source>
</evidence>
<feature type="binding site" evidence="8">
    <location>
        <begin position="10"/>
        <end position="15"/>
    </location>
    <ligand>
        <name>ATP</name>
        <dbReference type="ChEBI" id="CHEBI:30616"/>
    </ligand>
</feature>
<comment type="similarity">
    <text evidence="1 8">Belongs to the CoaE family.</text>
</comment>
<keyword evidence="11" id="KW-1185">Reference proteome</keyword>
<comment type="caution">
    <text evidence="10">The sequence shown here is derived from an EMBL/GenBank/DDBJ whole genome shotgun (WGS) entry which is preliminary data.</text>
</comment>
<dbReference type="GO" id="GO:0004140">
    <property type="term" value="F:dephospho-CoA kinase activity"/>
    <property type="evidence" value="ECO:0007669"/>
    <property type="project" value="UniProtKB-UniRule"/>
</dbReference>
<dbReference type="OrthoDB" id="9812943at2"/>
<evidence type="ECO:0000256" key="4">
    <source>
        <dbReference type="ARBA" id="ARBA00022741"/>
    </source>
</evidence>
<keyword evidence="2 8" id="KW-0963">Cytoplasm</keyword>
<dbReference type="GO" id="GO:0005737">
    <property type="term" value="C:cytoplasm"/>
    <property type="evidence" value="ECO:0007669"/>
    <property type="project" value="UniProtKB-SubCell"/>
</dbReference>
<keyword evidence="5 8" id="KW-0418">Kinase</keyword>